<feature type="compositionally biased region" description="Polar residues" evidence="8">
    <location>
        <begin position="34"/>
        <end position="52"/>
    </location>
</feature>
<accession>A0A9W9Y0B5</accession>
<dbReference type="AlphaFoldDB" id="A0A9W9Y0B5"/>
<dbReference type="GO" id="GO:0000785">
    <property type="term" value="C:chromatin"/>
    <property type="evidence" value="ECO:0007669"/>
    <property type="project" value="TreeGrafter"/>
</dbReference>
<keyword evidence="11" id="KW-1185">Reference proteome</keyword>
<dbReference type="Gene3D" id="3.30.160.60">
    <property type="entry name" value="Classic Zinc Finger"/>
    <property type="match status" value="4"/>
</dbReference>
<dbReference type="PANTHER" id="PTHR14003:SF20">
    <property type="entry name" value="FINGER DOMAIN PROTEIN, PUTATIVE (AFU_ORTHOLOGUE AFUA_4G10380)-RELATED"/>
    <property type="match status" value="1"/>
</dbReference>
<dbReference type="PANTHER" id="PTHR14003">
    <property type="entry name" value="TRANSCRIPTIONAL REPRESSOR PROTEIN YY"/>
    <property type="match status" value="1"/>
</dbReference>
<dbReference type="FunFam" id="3.30.160.60:FF:000690">
    <property type="entry name" value="Zinc finger protein 354C"/>
    <property type="match status" value="1"/>
</dbReference>
<reference evidence="10" key="2">
    <citation type="journal article" date="2023" name="IMA Fungus">
        <title>Comparative genomic study of the Penicillium genus elucidates a diverse pangenome and 15 lateral gene transfer events.</title>
        <authorList>
            <person name="Petersen C."/>
            <person name="Sorensen T."/>
            <person name="Nielsen M.R."/>
            <person name="Sondergaard T.E."/>
            <person name="Sorensen J.L."/>
            <person name="Fitzpatrick D.A."/>
            <person name="Frisvad J.C."/>
            <person name="Nielsen K.L."/>
        </authorList>
    </citation>
    <scope>NUCLEOTIDE SEQUENCE</scope>
    <source>
        <strain evidence="10">IBT 29495</strain>
    </source>
</reference>
<keyword evidence="2" id="KW-0479">Metal-binding</keyword>
<evidence type="ECO:0000256" key="2">
    <source>
        <dbReference type="ARBA" id="ARBA00022723"/>
    </source>
</evidence>
<evidence type="ECO:0000259" key="9">
    <source>
        <dbReference type="PROSITE" id="PS50157"/>
    </source>
</evidence>
<dbReference type="FunFam" id="3.30.160.60:FF:000125">
    <property type="entry name" value="Putative zinc finger protein 143"/>
    <property type="match status" value="1"/>
</dbReference>
<comment type="caution">
    <text evidence="10">The sequence shown here is derived from an EMBL/GenBank/DDBJ whole genome shotgun (WGS) entry which is preliminary data.</text>
</comment>
<feature type="region of interest" description="Disordered" evidence="8">
    <location>
        <begin position="30"/>
        <end position="61"/>
    </location>
</feature>
<evidence type="ECO:0000256" key="8">
    <source>
        <dbReference type="SAM" id="MobiDB-lite"/>
    </source>
</evidence>
<name>A0A9W9Y0B5_9EURO</name>
<dbReference type="GO" id="GO:0008270">
    <property type="term" value="F:zinc ion binding"/>
    <property type="evidence" value="ECO:0007669"/>
    <property type="project" value="UniProtKB-KW"/>
</dbReference>
<evidence type="ECO:0000256" key="6">
    <source>
        <dbReference type="ARBA" id="ARBA00023242"/>
    </source>
</evidence>
<feature type="domain" description="C2H2-type" evidence="9">
    <location>
        <begin position="177"/>
        <end position="204"/>
    </location>
</feature>
<feature type="domain" description="C2H2-type" evidence="9">
    <location>
        <begin position="205"/>
        <end position="234"/>
    </location>
</feature>
<evidence type="ECO:0000256" key="3">
    <source>
        <dbReference type="ARBA" id="ARBA00022737"/>
    </source>
</evidence>
<dbReference type="Pfam" id="PF00096">
    <property type="entry name" value="zf-C2H2"/>
    <property type="match status" value="4"/>
</dbReference>
<feature type="compositionally biased region" description="Polar residues" evidence="8">
    <location>
        <begin position="264"/>
        <end position="275"/>
    </location>
</feature>
<proteinExistence type="predicted"/>
<evidence type="ECO:0000313" key="10">
    <source>
        <dbReference type="EMBL" id="KAJ5513145.1"/>
    </source>
</evidence>
<feature type="domain" description="C2H2-type" evidence="9">
    <location>
        <begin position="119"/>
        <end position="146"/>
    </location>
</feature>
<dbReference type="SMART" id="SM00355">
    <property type="entry name" value="ZnF_C2H2"/>
    <property type="match status" value="4"/>
</dbReference>
<dbReference type="EMBL" id="JAPWDS010000002">
    <property type="protein sequence ID" value="KAJ5513145.1"/>
    <property type="molecule type" value="Genomic_DNA"/>
</dbReference>
<keyword evidence="6" id="KW-0539">Nucleus</keyword>
<dbReference type="SUPFAM" id="SSF57667">
    <property type="entry name" value="beta-beta-alpha zinc fingers"/>
    <property type="match status" value="2"/>
</dbReference>
<feature type="region of interest" description="Disordered" evidence="8">
    <location>
        <begin position="385"/>
        <end position="409"/>
    </location>
</feature>
<dbReference type="GO" id="GO:0005634">
    <property type="term" value="C:nucleus"/>
    <property type="evidence" value="ECO:0007669"/>
    <property type="project" value="UniProtKB-SubCell"/>
</dbReference>
<sequence length="409" mass="44683">MDFTTILNRKNSAAAAAAAEAQLQQQYFQQSTQLHTGASPTMKSESGGSDNPVNAYPPHGPPPMQMDAGLADSFYYAQPTGSTPRNMAYAPAGYAGDPQMQQEPVPQGRGGIEPPPKTFHCSTCNKGFARRSDLARHERIHTGVRPHACEWPGCGKQFIQRSALTVHSRVHTGEKPHMCERCGKPFSDSSSLARHRRIHSGKRPYKCPYANCQKTFTRRTTLTRHQNHHTGTIEEAAAETEAQLRQNKDRGRPGEGMFSEHASIHSTPSPAQHPSMSPGGELPPLNMHRSAGDYYMGTGPIPPHVRGDFPQGSPPGFPDGDLPLTVQLRYVNGSPHMASLGWASPSHGSMPSPGSANDFTYPEPTGPSYPTSMPPHMYFPNSTIRRPTSTEPENYEMKPRGDHSWSTAV</sequence>
<protein>
    <recommendedName>
        <fullName evidence="9">C2H2-type domain-containing protein</fullName>
    </recommendedName>
</protein>
<dbReference type="GO" id="GO:0005667">
    <property type="term" value="C:transcription regulator complex"/>
    <property type="evidence" value="ECO:0007669"/>
    <property type="project" value="TreeGrafter"/>
</dbReference>
<keyword evidence="3" id="KW-0677">Repeat</keyword>
<feature type="domain" description="C2H2-type" evidence="9">
    <location>
        <begin position="147"/>
        <end position="176"/>
    </location>
</feature>
<dbReference type="GO" id="GO:0000978">
    <property type="term" value="F:RNA polymerase II cis-regulatory region sequence-specific DNA binding"/>
    <property type="evidence" value="ECO:0007669"/>
    <property type="project" value="TreeGrafter"/>
</dbReference>
<gene>
    <name evidence="10" type="ORF">N7463_002697</name>
</gene>
<dbReference type="Proteomes" id="UP001149954">
    <property type="component" value="Unassembled WGS sequence"/>
</dbReference>
<dbReference type="PROSITE" id="PS00028">
    <property type="entry name" value="ZINC_FINGER_C2H2_1"/>
    <property type="match status" value="4"/>
</dbReference>
<comment type="subcellular location">
    <subcellularLocation>
        <location evidence="1">Nucleus</location>
    </subcellularLocation>
</comment>
<evidence type="ECO:0000256" key="7">
    <source>
        <dbReference type="PROSITE-ProRule" id="PRU00042"/>
    </source>
</evidence>
<dbReference type="InterPro" id="IPR013087">
    <property type="entry name" value="Znf_C2H2_type"/>
</dbReference>
<dbReference type="FunFam" id="3.30.160.60:FF:000512">
    <property type="entry name" value="zinc finger protein 197 isoform X1"/>
    <property type="match status" value="1"/>
</dbReference>
<keyword evidence="5" id="KW-0862">Zinc</keyword>
<evidence type="ECO:0000313" key="11">
    <source>
        <dbReference type="Proteomes" id="UP001149954"/>
    </source>
</evidence>
<dbReference type="InterPro" id="IPR036236">
    <property type="entry name" value="Znf_C2H2_sf"/>
</dbReference>
<feature type="region of interest" description="Disordered" evidence="8">
    <location>
        <begin position="223"/>
        <end position="318"/>
    </location>
</feature>
<keyword evidence="4 7" id="KW-0863">Zinc-finger</keyword>
<organism evidence="10 11">
    <name type="scientific">Penicillium fimorum</name>
    <dbReference type="NCBI Taxonomy" id="1882269"/>
    <lineage>
        <taxon>Eukaryota</taxon>
        <taxon>Fungi</taxon>
        <taxon>Dikarya</taxon>
        <taxon>Ascomycota</taxon>
        <taxon>Pezizomycotina</taxon>
        <taxon>Eurotiomycetes</taxon>
        <taxon>Eurotiomycetidae</taxon>
        <taxon>Eurotiales</taxon>
        <taxon>Aspergillaceae</taxon>
        <taxon>Penicillium</taxon>
    </lineage>
</organism>
<dbReference type="OrthoDB" id="3437960at2759"/>
<evidence type="ECO:0000256" key="5">
    <source>
        <dbReference type="ARBA" id="ARBA00022833"/>
    </source>
</evidence>
<dbReference type="GO" id="GO:0000981">
    <property type="term" value="F:DNA-binding transcription factor activity, RNA polymerase II-specific"/>
    <property type="evidence" value="ECO:0007669"/>
    <property type="project" value="UniProtKB-ARBA"/>
</dbReference>
<evidence type="ECO:0000256" key="4">
    <source>
        <dbReference type="ARBA" id="ARBA00022771"/>
    </source>
</evidence>
<evidence type="ECO:0000256" key="1">
    <source>
        <dbReference type="ARBA" id="ARBA00004123"/>
    </source>
</evidence>
<reference evidence="10" key="1">
    <citation type="submission" date="2022-12" db="EMBL/GenBank/DDBJ databases">
        <authorList>
            <person name="Petersen C."/>
        </authorList>
    </citation>
    <scope>NUCLEOTIDE SEQUENCE</scope>
    <source>
        <strain evidence="10">IBT 29495</strain>
    </source>
</reference>
<dbReference type="PROSITE" id="PS50157">
    <property type="entry name" value="ZINC_FINGER_C2H2_2"/>
    <property type="match status" value="4"/>
</dbReference>